<evidence type="ECO:0000313" key="2">
    <source>
        <dbReference type="EMBL" id="EEF26056.1"/>
    </source>
</evidence>
<evidence type="ECO:0000256" key="1">
    <source>
        <dbReference type="SAM" id="SignalP"/>
    </source>
</evidence>
<accession>B9TDK8</accession>
<feature type="chain" id="PRO_5002892072" evidence="1">
    <location>
        <begin position="21"/>
        <end position="101"/>
    </location>
</feature>
<sequence>MMLKRLVPLALLSILTCACATPPAVGQHAEVSGKLVLRGNEPFITPVVYDASGPWEIEGMSREDAARLQNTTVTVDGDVTRADTSGAQLPALKMHALKTSP</sequence>
<proteinExistence type="predicted"/>
<evidence type="ECO:0000313" key="3">
    <source>
        <dbReference type="Proteomes" id="UP000008311"/>
    </source>
</evidence>
<dbReference type="Proteomes" id="UP000008311">
    <property type="component" value="Unassembled WGS sequence"/>
</dbReference>
<keyword evidence="3" id="KW-1185">Reference proteome</keyword>
<dbReference type="AlphaFoldDB" id="B9TDK8"/>
<dbReference type="InParanoid" id="B9TDK8"/>
<organism evidence="2 3">
    <name type="scientific">Ricinus communis</name>
    <name type="common">Castor bean</name>
    <dbReference type="NCBI Taxonomy" id="3988"/>
    <lineage>
        <taxon>Eukaryota</taxon>
        <taxon>Viridiplantae</taxon>
        <taxon>Streptophyta</taxon>
        <taxon>Embryophyta</taxon>
        <taxon>Tracheophyta</taxon>
        <taxon>Spermatophyta</taxon>
        <taxon>Magnoliopsida</taxon>
        <taxon>eudicotyledons</taxon>
        <taxon>Gunneridae</taxon>
        <taxon>Pentapetalae</taxon>
        <taxon>rosids</taxon>
        <taxon>fabids</taxon>
        <taxon>Malpighiales</taxon>
        <taxon>Euphorbiaceae</taxon>
        <taxon>Acalyphoideae</taxon>
        <taxon>Acalypheae</taxon>
        <taxon>Ricinus</taxon>
    </lineage>
</organism>
<feature type="signal peptide" evidence="1">
    <location>
        <begin position="1"/>
        <end position="20"/>
    </location>
</feature>
<name>B9TDK8_RICCO</name>
<gene>
    <name evidence="2" type="ORF">RCOM_1782770</name>
</gene>
<dbReference type="EMBL" id="EQ978269">
    <property type="protein sequence ID" value="EEF26056.1"/>
    <property type="molecule type" value="Genomic_DNA"/>
</dbReference>
<reference evidence="3" key="1">
    <citation type="journal article" date="2010" name="Nat. Biotechnol.">
        <title>Draft genome sequence of the oilseed species Ricinus communis.</title>
        <authorList>
            <person name="Chan A.P."/>
            <person name="Crabtree J."/>
            <person name="Zhao Q."/>
            <person name="Lorenzi H."/>
            <person name="Orvis J."/>
            <person name="Puiu D."/>
            <person name="Melake-Berhan A."/>
            <person name="Jones K.M."/>
            <person name="Redman J."/>
            <person name="Chen G."/>
            <person name="Cahoon E.B."/>
            <person name="Gedil M."/>
            <person name="Stanke M."/>
            <person name="Haas B.J."/>
            <person name="Wortman J.R."/>
            <person name="Fraser-Liggett C.M."/>
            <person name="Ravel J."/>
            <person name="Rabinowicz P.D."/>
        </authorList>
    </citation>
    <scope>NUCLEOTIDE SEQUENCE [LARGE SCALE GENOMIC DNA]</scope>
    <source>
        <strain evidence="3">cv. Hale</strain>
    </source>
</reference>
<keyword evidence="1" id="KW-0732">Signal</keyword>
<protein>
    <submittedName>
        <fullName evidence="2">Uncharacterized protein</fullName>
    </submittedName>
</protein>
<dbReference type="PROSITE" id="PS51257">
    <property type="entry name" value="PROKAR_LIPOPROTEIN"/>
    <property type="match status" value="1"/>
</dbReference>